<keyword evidence="1" id="KW-1133">Transmembrane helix</keyword>
<gene>
    <name evidence="2" type="ORF">LO80_07275</name>
</gene>
<dbReference type="Proteomes" id="UP000029672">
    <property type="component" value="Chromosome"/>
</dbReference>
<dbReference type="HOGENOM" id="CLU_130955_0_0_6"/>
<dbReference type="NCBIfam" id="NF033684">
    <property type="entry name" value="suffix_2_RND"/>
    <property type="match status" value="1"/>
</dbReference>
<keyword evidence="3" id="KW-1185">Reference proteome</keyword>
<feature type="transmembrane region" description="Helical" evidence="1">
    <location>
        <begin position="7"/>
        <end position="32"/>
    </location>
</feature>
<evidence type="ECO:0000313" key="3">
    <source>
        <dbReference type="Proteomes" id="UP000029672"/>
    </source>
</evidence>
<dbReference type="STRING" id="1547445.LO80_07275"/>
<accession>A0A097EQE3</accession>
<feature type="transmembrane region" description="Helical" evidence="1">
    <location>
        <begin position="127"/>
        <end position="149"/>
    </location>
</feature>
<reference evidence="2 3" key="1">
    <citation type="submission" date="2014-10" db="EMBL/GenBank/DDBJ databases">
        <title>Whole genome sequence of Francisella endociliophora strain FSC1006, isolated from a laboratory culture of the marine ciliate Euplotes raikovi.</title>
        <authorList>
            <person name="Granberg M."/>
            <person name="Backman S."/>
            <person name="Lundmark E."/>
            <person name="Nilsson E."/>
            <person name="Karlsson E."/>
            <person name="Thelaus J."/>
            <person name="Ohrman C."/>
            <person name="Larkeryd A."/>
            <person name="Stenberg P."/>
        </authorList>
    </citation>
    <scope>NUCLEOTIDE SEQUENCE [LARGE SCALE GENOMIC DNA]</scope>
    <source>
        <strain evidence="2 3">FSC1006</strain>
    </source>
</reference>
<dbReference type="EMBL" id="CP009574">
    <property type="protein sequence ID" value="AIT09787.1"/>
    <property type="molecule type" value="Genomic_DNA"/>
</dbReference>
<evidence type="ECO:0000313" key="2">
    <source>
        <dbReference type="EMBL" id="AIT09787.1"/>
    </source>
</evidence>
<dbReference type="OrthoDB" id="278817at2"/>
<name>A0A097EQE3_9GAMM</name>
<dbReference type="RefSeq" id="WP_040010023.1">
    <property type="nucleotide sequence ID" value="NZ_CP009574.1"/>
</dbReference>
<feature type="transmembrane region" description="Helical" evidence="1">
    <location>
        <begin position="38"/>
        <end position="65"/>
    </location>
</feature>
<keyword evidence="1" id="KW-0812">Transmembrane</keyword>
<keyword evidence="1" id="KW-0472">Membrane</keyword>
<organism evidence="2 3">
    <name type="scientific">Candidatus Francisella endociliophora</name>
    <dbReference type="NCBI Taxonomy" id="653937"/>
    <lineage>
        <taxon>Bacteria</taxon>
        <taxon>Pseudomonadati</taxon>
        <taxon>Pseudomonadota</taxon>
        <taxon>Gammaproteobacteria</taxon>
        <taxon>Thiotrichales</taxon>
        <taxon>Francisellaceae</taxon>
        <taxon>Francisella</taxon>
    </lineage>
</organism>
<dbReference type="InterPro" id="IPR047961">
    <property type="entry name" value="Transp_suffix-like"/>
</dbReference>
<dbReference type="AlphaFoldDB" id="A0A097EQE3"/>
<dbReference type="KEGG" id="frf:LO80_07275"/>
<proteinExistence type="predicted"/>
<evidence type="ECO:0000256" key="1">
    <source>
        <dbReference type="SAM" id="Phobius"/>
    </source>
</evidence>
<sequence>MKKDWKHYFGLTLFILSFIPYIVVFCVLPFLGLSTSSYLAASSILLIGAESLFVLSVMFLGKAIVDTIKAGIKKFFKSAFSQPKPISYKRYVLGMIMFFTSLIYPTLLTELILFFDKIQQVGQLNMILILFSGDVMFIASFFVLGSDFITKLKLAFKYENR</sequence>
<dbReference type="eggNOG" id="ENOG5030KJ5">
    <property type="taxonomic scope" value="Bacteria"/>
</dbReference>
<protein>
    <submittedName>
        <fullName evidence="2">Cytochrome C biogenesis protein cycl</fullName>
    </submittedName>
</protein>
<feature type="transmembrane region" description="Helical" evidence="1">
    <location>
        <begin position="91"/>
        <end position="115"/>
    </location>
</feature>